<evidence type="ECO:0000313" key="15">
    <source>
        <dbReference type="Proteomes" id="UP000053240"/>
    </source>
</evidence>
<dbReference type="GO" id="GO:0005524">
    <property type="term" value="F:ATP binding"/>
    <property type="evidence" value="ECO:0007669"/>
    <property type="project" value="UniProtKB-KW"/>
</dbReference>
<dbReference type="PANTHER" id="PTHR11472:SF47">
    <property type="entry name" value="FANCONI ANEMIA GROUP J PROTEIN"/>
    <property type="match status" value="1"/>
</dbReference>
<dbReference type="InterPro" id="IPR045028">
    <property type="entry name" value="DinG/Rad3-like"/>
</dbReference>
<evidence type="ECO:0000256" key="9">
    <source>
        <dbReference type="ARBA" id="ARBA00023235"/>
    </source>
</evidence>
<dbReference type="InterPro" id="IPR006554">
    <property type="entry name" value="Helicase-like_DEXD_c2"/>
</dbReference>
<dbReference type="PROSITE" id="PS51193">
    <property type="entry name" value="HELICASE_ATP_BIND_2"/>
    <property type="match status" value="1"/>
</dbReference>
<evidence type="ECO:0000256" key="1">
    <source>
        <dbReference type="ARBA" id="ARBA00004123"/>
    </source>
</evidence>
<keyword evidence="5" id="KW-0347">Helicase</keyword>
<keyword evidence="15" id="KW-1185">Reference proteome</keyword>
<dbReference type="GO" id="GO:0051536">
    <property type="term" value="F:iron-sulfur cluster binding"/>
    <property type="evidence" value="ECO:0007669"/>
    <property type="project" value="UniProtKB-KW"/>
</dbReference>
<reference evidence="14 15" key="1">
    <citation type="journal article" date="2015" name="Nat. Commun.">
        <title>Outbred genome sequencing and CRISPR/Cas9 gene editing in butterflies.</title>
        <authorList>
            <person name="Li X."/>
            <person name="Fan D."/>
            <person name="Zhang W."/>
            <person name="Liu G."/>
            <person name="Zhang L."/>
            <person name="Zhao L."/>
            <person name="Fang X."/>
            <person name="Chen L."/>
            <person name="Dong Y."/>
            <person name="Chen Y."/>
            <person name="Ding Y."/>
            <person name="Zhao R."/>
            <person name="Feng M."/>
            <person name="Zhu Y."/>
            <person name="Feng Y."/>
            <person name="Jiang X."/>
            <person name="Zhu D."/>
            <person name="Xiang H."/>
            <person name="Feng X."/>
            <person name="Li S."/>
            <person name="Wang J."/>
            <person name="Zhang G."/>
            <person name="Kronforst M.R."/>
            <person name="Wang W."/>
        </authorList>
    </citation>
    <scope>NUCLEOTIDE SEQUENCE [LARGE SCALE GENOMIC DNA]</scope>
    <source>
        <strain evidence="14">Ya'a_city_454_Pm</strain>
        <tissue evidence="14">Whole body</tissue>
    </source>
</reference>
<dbReference type="GO" id="GO:0003678">
    <property type="term" value="F:DNA helicase activity"/>
    <property type="evidence" value="ECO:0007669"/>
    <property type="project" value="InterPro"/>
</dbReference>
<dbReference type="PANTHER" id="PTHR11472">
    <property type="entry name" value="DNA REPAIR DEAD HELICASE RAD3/XP-D SUBFAMILY MEMBER"/>
    <property type="match status" value="1"/>
</dbReference>
<keyword evidence="2" id="KW-0479">Metal-binding</keyword>
<feature type="region of interest" description="Disordered" evidence="11">
    <location>
        <begin position="107"/>
        <end position="129"/>
    </location>
</feature>
<dbReference type="Gene3D" id="3.40.50.300">
    <property type="entry name" value="P-loop containing nucleotide triphosphate hydrolases"/>
    <property type="match status" value="2"/>
</dbReference>
<feature type="transmembrane region" description="Helical" evidence="12">
    <location>
        <begin position="421"/>
        <end position="441"/>
    </location>
</feature>
<keyword evidence="12" id="KW-1133">Transmembrane helix</keyword>
<proteinExistence type="predicted"/>
<dbReference type="GO" id="GO:0006289">
    <property type="term" value="P:nucleotide-excision repair"/>
    <property type="evidence" value="ECO:0007669"/>
    <property type="project" value="TreeGrafter"/>
</dbReference>
<comment type="subcellular location">
    <subcellularLocation>
        <location evidence="1">Nucleus</location>
    </subcellularLocation>
</comment>
<dbReference type="Pfam" id="PF06733">
    <property type="entry name" value="DEAD_2"/>
    <property type="match status" value="1"/>
</dbReference>
<dbReference type="InterPro" id="IPR010614">
    <property type="entry name" value="RAD3-like_helicase_DEAD"/>
</dbReference>
<feature type="region of interest" description="Disordered" evidence="11">
    <location>
        <begin position="50"/>
        <end position="74"/>
    </location>
</feature>
<dbReference type="NCBIfam" id="TIGR00604">
    <property type="entry name" value="rad3"/>
    <property type="match status" value="1"/>
</dbReference>
<evidence type="ECO:0000259" key="13">
    <source>
        <dbReference type="PROSITE" id="PS51193"/>
    </source>
</evidence>
<dbReference type="GO" id="GO:0003677">
    <property type="term" value="F:DNA binding"/>
    <property type="evidence" value="ECO:0007669"/>
    <property type="project" value="InterPro"/>
</dbReference>
<evidence type="ECO:0000256" key="11">
    <source>
        <dbReference type="SAM" id="MobiDB-lite"/>
    </source>
</evidence>
<keyword evidence="7" id="KW-0408">Iron</keyword>
<keyword evidence="3" id="KW-0547">Nucleotide-binding</keyword>
<dbReference type="InterPro" id="IPR027417">
    <property type="entry name" value="P-loop_NTPase"/>
</dbReference>
<evidence type="ECO:0000256" key="4">
    <source>
        <dbReference type="ARBA" id="ARBA00022801"/>
    </source>
</evidence>
<dbReference type="GO" id="GO:1990918">
    <property type="term" value="P:double-strand break repair involved in meiotic recombination"/>
    <property type="evidence" value="ECO:0007669"/>
    <property type="project" value="TreeGrafter"/>
</dbReference>
<dbReference type="SMART" id="SM00488">
    <property type="entry name" value="DEXDc2"/>
    <property type="match status" value="1"/>
</dbReference>
<evidence type="ECO:0000256" key="12">
    <source>
        <dbReference type="SAM" id="Phobius"/>
    </source>
</evidence>
<dbReference type="GO" id="GO:0005634">
    <property type="term" value="C:nucleus"/>
    <property type="evidence" value="ECO:0007669"/>
    <property type="project" value="UniProtKB-SubCell"/>
</dbReference>
<dbReference type="InParanoid" id="A0A194R1P1"/>
<accession>A0A194R1P1</accession>
<keyword evidence="12" id="KW-0472">Membrane</keyword>
<evidence type="ECO:0000256" key="3">
    <source>
        <dbReference type="ARBA" id="ARBA00022741"/>
    </source>
</evidence>
<sequence length="763" mass="87115">MPELRRYNQDPSRCSTYRKIALFLATSQTPPFLTLPTMYSQKSIYDEASQYPKDASNRASKRQDCPDTSTEENNEAGLVKIHKKRRLGASELGMFCESLYDSQLPSTLAGTELPSTPEKKKQTPQPDTPQNVRVLYNLVDNLRLRTSMLVDCSVPTVYYGARTHKQLQQVIKEFARTDYCGQLQMTVLSSRDYSCVREFDKKTWSTRNDMCRACVKPYTTKSIEQRADSNCKYYDNRGSLNHQTLPPAFDLDELIAKGEEIRACPYYAARGMAASAHIVFCPYNYLIEPSIRSSMQIDLSDNIVIIDEAHNIEDICRDAATFTFTRDNVQASIKELEVVAGYRFANQDALRYVEFLLRAFKGWDDWFVNQTPFINQKPMTGNEAVFTWTAENFVQTLNNHNIGQQQYKVYRKYFMSTSYKTLLVLFVYRFFFLNVCNFVWVSYLFQSILMLVKFENVCLLIVSIWFVLKSIEKETLSLRLLCMNPAVVFDSLKVARCIILASGTLTPLISLHSELGTDFPLQVSPNHVIPPDRVWIGSLSTCPGGGRLECSARGAGETRVQDGVGAALRCVCRVTPHGVLCFLPSYTLMNKLVNRWKETGLWGELNELKQVFMEARNARDHSDVMEEYYSSVCGGRGALLLAVYRGKVSEGMDFRDHQARAVVTVGVPYPNTYDMAVKEKMKYNDRYSAQRHLLSSSDWLLVQAYRYIIIIIISSLYILTEGLGTYPKLRLGNNHHTFESLVNSPNSLESFMQTMTLRESEDI</sequence>
<name>A0A194R1P1_PAPMA</name>
<evidence type="ECO:0000313" key="14">
    <source>
        <dbReference type="EMBL" id="KPJ11607.1"/>
    </source>
</evidence>
<dbReference type="Pfam" id="PF13307">
    <property type="entry name" value="Helicase_C_2"/>
    <property type="match status" value="1"/>
</dbReference>
<evidence type="ECO:0000256" key="8">
    <source>
        <dbReference type="ARBA" id="ARBA00023014"/>
    </source>
</evidence>
<keyword evidence="12" id="KW-0812">Transmembrane</keyword>
<feature type="domain" description="Helicase ATP-binding" evidence="13">
    <location>
        <begin position="77"/>
        <end position="356"/>
    </location>
</feature>
<dbReference type="AlphaFoldDB" id="A0A194R1P1"/>
<dbReference type="GO" id="GO:0046872">
    <property type="term" value="F:metal ion binding"/>
    <property type="evidence" value="ECO:0007669"/>
    <property type="project" value="UniProtKB-KW"/>
</dbReference>
<evidence type="ECO:0000256" key="6">
    <source>
        <dbReference type="ARBA" id="ARBA00022840"/>
    </source>
</evidence>
<evidence type="ECO:0000256" key="10">
    <source>
        <dbReference type="ARBA" id="ARBA00023242"/>
    </source>
</evidence>
<dbReference type="InterPro" id="IPR013020">
    <property type="entry name" value="Rad3/Chl1-like"/>
</dbReference>
<evidence type="ECO:0000256" key="2">
    <source>
        <dbReference type="ARBA" id="ARBA00022723"/>
    </source>
</evidence>
<keyword evidence="9" id="KW-0413">Isomerase</keyword>
<gene>
    <name evidence="14" type="ORF">RR48_08349</name>
</gene>
<dbReference type="GO" id="GO:0016818">
    <property type="term" value="F:hydrolase activity, acting on acid anhydrides, in phosphorus-containing anhydrides"/>
    <property type="evidence" value="ECO:0007669"/>
    <property type="project" value="InterPro"/>
</dbReference>
<keyword evidence="4" id="KW-0378">Hydrolase</keyword>
<dbReference type="InterPro" id="IPR006555">
    <property type="entry name" value="ATP-dep_Helicase_C"/>
</dbReference>
<dbReference type="InterPro" id="IPR014013">
    <property type="entry name" value="Helic_SF1/SF2_ATP-bd_DinG/Rad3"/>
</dbReference>
<dbReference type="EMBL" id="KQ460878">
    <property type="protein sequence ID" value="KPJ11607.1"/>
    <property type="molecule type" value="Genomic_DNA"/>
</dbReference>
<organism evidence="14 15">
    <name type="scientific">Papilio machaon</name>
    <name type="common">Old World swallowtail butterfly</name>
    <dbReference type="NCBI Taxonomy" id="76193"/>
    <lineage>
        <taxon>Eukaryota</taxon>
        <taxon>Metazoa</taxon>
        <taxon>Ecdysozoa</taxon>
        <taxon>Arthropoda</taxon>
        <taxon>Hexapoda</taxon>
        <taxon>Insecta</taxon>
        <taxon>Pterygota</taxon>
        <taxon>Neoptera</taxon>
        <taxon>Endopterygota</taxon>
        <taxon>Lepidoptera</taxon>
        <taxon>Glossata</taxon>
        <taxon>Ditrysia</taxon>
        <taxon>Papilionoidea</taxon>
        <taxon>Papilionidae</taxon>
        <taxon>Papilioninae</taxon>
        <taxon>Papilio</taxon>
    </lineage>
</organism>
<keyword evidence="8" id="KW-0411">Iron-sulfur</keyword>
<dbReference type="SMART" id="SM00491">
    <property type="entry name" value="HELICc2"/>
    <property type="match status" value="1"/>
</dbReference>
<keyword evidence="6" id="KW-0067">ATP-binding</keyword>
<protein>
    <submittedName>
        <fullName evidence="14">Fanconi anemia group J protein-like</fullName>
    </submittedName>
</protein>
<dbReference type="Proteomes" id="UP000053240">
    <property type="component" value="Unassembled WGS sequence"/>
</dbReference>
<evidence type="ECO:0000256" key="7">
    <source>
        <dbReference type="ARBA" id="ARBA00023004"/>
    </source>
</evidence>
<dbReference type="STRING" id="76193.A0A194R1P1"/>
<evidence type="ECO:0000256" key="5">
    <source>
        <dbReference type="ARBA" id="ARBA00022806"/>
    </source>
</evidence>
<keyword evidence="10" id="KW-0539">Nucleus</keyword>